<evidence type="ECO:0000313" key="2">
    <source>
        <dbReference type="EMBL" id="GAA1762185.1"/>
    </source>
</evidence>
<accession>A0ABP4WWG3</accession>
<protein>
    <recommendedName>
        <fullName evidence="4">Secreted protein</fullName>
    </recommendedName>
</protein>
<sequence length="75" mass="7679">MIVVGAAATATGPACAGIAAPSTTRAPAAKAATPFLSVTRVFSFIRAVRVWWGGPRGAGPRGLASRSMILDRKVR</sequence>
<feature type="signal peptide" evidence="1">
    <location>
        <begin position="1"/>
        <end position="16"/>
    </location>
</feature>
<gene>
    <name evidence="2" type="ORF">GCM10009681_36650</name>
</gene>
<keyword evidence="3" id="KW-1185">Reference proteome</keyword>
<feature type="chain" id="PRO_5045195110" description="Secreted protein" evidence="1">
    <location>
        <begin position="17"/>
        <end position="75"/>
    </location>
</feature>
<reference evidence="3" key="1">
    <citation type="journal article" date="2019" name="Int. J. Syst. Evol. Microbiol.">
        <title>The Global Catalogue of Microorganisms (GCM) 10K type strain sequencing project: providing services to taxonomists for standard genome sequencing and annotation.</title>
        <authorList>
            <consortium name="The Broad Institute Genomics Platform"/>
            <consortium name="The Broad Institute Genome Sequencing Center for Infectious Disease"/>
            <person name="Wu L."/>
            <person name="Ma J."/>
        </authorList>
    </citation>
    <scope>NUCLEOTIDE SEQUENCE [LARGE SCALE GENOMIC DNA]</scope>
    <source>
        <strain evidence="3">JCM 13249</strain>
    </source>
</reference>
<comment type="caution">
    <text evidence="2">The sequence shown here is derived from an EMBL/GenBank/DDBJ whole genome shotgun (WGS) entry which is preliminary data.</text>
</comment>
<proteinExistence type="predicted"/>
<evidence type="ECO:0008006" key="4">
    <source>
        <dbReference type="Google" id="ProtNLM"/>
    </source>
</evidence>
<evidence type="ECO:0000256" key="1">
    <source>
        <dbReference type="SAM" id="SignalP"/>
    </source>
</evidence>
<name>A0ABP4WWG3_9ACTN</name>
<dbReference type="Proteomes" id="UP001500655">
    <property type="component" value="Unassembled WGS sequence"/>
</dbReference>
<evidence type="ECO:0000313" key="3">
    <source>
        <dbReference type="Proteomes" id="UP001500655"/>
    </source>
</evidence>
<dbReference type="EMBL" id="BAAALS010000017">
    <property type="protein sequence ID" value="GAA1762185.1"/>
    <property type="molecule type" value="Genomic_DNA"/>
</dbReference>
<organism evidence="2 3">
    <name type="scientific">Luedemannella helvata</name>
    <dbReference type="NCBI Taxonomy" id="349315"/>
    <lineage>
        <taxon>Bacteria</taxon>
        <taxon>Bacillati</taxon>
        <taxon>Actinomycetota</taxon>
        <taxon>Actinomycetes</taxon>
        <taxon>Micromonosporales</taxon>
        <taxon>Micromonosporaceae</taxon>
        <taxon>Luedemannella</taxon>
    </lineage>
</organism>
<keyword evidence="1" id="KW-0732">Signal</keyword>